<reference evidence="1" key="1">
    <citation type="submission" date="2019-03" db="EMBL/GenBank/DDBJ databases">
        <title>Lake Tanganyika Metagenome-Assembled Genomes (MAGs).</title>
        <authorList>
            <person name="Tran P."/>
        </authorList>
    </citation>
    <scope>NUCLEOTIDE SEQUENCE</scope>
    <source>
        <strain evidence="1">K_DeepCast_150m_m2_040</strain>
    </source>
</reference>
<accession>A0A937XC86</accession>
<comment type="caution">
    <text evidence="1">The sequence shown here is derived from an EMBL/GenBank/DDBJ whole genome shotgun (WGS) entry which is preliminary data.</text>
</comment>
<dbReference type="EMBL" id="VGIR01000005">
    <property type="protein sequence ID" value="MBM3330542.1"/>
    <property type="molecule type" value="Genomic_DNA"/>
</dbReference>
<gene>
    <name evidence="1" type="ORF">FJY68_01665</name>
</gene>
<dbReference type="AlphaFoldDB" id="A0A937XC86"/>
<sequence length="139" mass="16821">MKPKWLALLLVVSLAANLVEVGLYVRAEWRRRREMDRFFRWVQTGAAQWHLRVVVESFVPEMRWLEGRALRWKAELNRQNYLPQPDSARDRLALDSIASTARQQYDLLYRSRRALPSIKDHKLRQRMEKRWRMQMGLDD</sequence>
<organism evidence="1 2">
    <name type="scientific">candidate division WOR-3 bacterium</name>
    <dbReference type="NCBI Taxonomy" id="2052148"/>
    <lineage>
        <taxon>Bacteria</taxon>
        <taxon>Bacteria division WOR-3</taxon>
    </lineage>
</organism>
<name>A0A937XC86_UNCW3</name>
<protein>
    <submittedName>
        <fullName evidence="1">Uncharacterized protein</fullName>
    </submittedName>
</protein>
<proteinExistence type="predicted"/>
<evidence type="ECO:0000313" key="2">
    <source>
        <dbReference type="Proteomes" id="UP000779900"/>
    </source>
</evidence>
<evidence type="ECO:0000313" key="1">
    <source>
        <dbReference type="EMBL" id="MBM3330542.1"/>
    </source>
</evidence>
<dbReference type="Proteomes" id="UP000779900">
    <property type="component" value="Unassembled WGS sequence"/>
</dbReference>